<accession>A0AA88VFZ2</accession>
<gene>
    <name evidence="1" type="ORF">RJ639_014607</name>
</gene>
<name>A0AA88VFZ2_9ASTE</name>
<dbReference type="EMBL" id="JAVXUP010001845">
    <property type="protein sequence ID" value="KAK3007597.1"/>
    <property type="molecule type" value="Genomic_DNA"/>
</dbReference>
<evidence type="ECO:0000313" key="2">
    <source>
        <dbReference type="Proteomes" id="UP001188597"/>
    </source>
</evidence>
<protein>
    <submittedName>
        <fullName evidence="1">Uncharacterized protein</fullName>
    </submittedName>
</protein>
<keyword evidence="2" id="KW-1185">Reference proteome</keyword>
<dbReference type="Proteomes" id="UP001188597">
    <property type="component" value="Unassembled WGS sequence"/>
</dbReference>
<proteinExistence type="predicted"/>
<sequence>MKARQDGAAGCSGLDLDEKAETSWHVRDVVCLKNIMNPSETVAKGIIQSPDPSIQVGGKNLGRIGVKYRF</sequence>
<comment type="caution">
    <text evidence="1">The sequence shown here is derived from an EMBL/GenBank/DDBJ whole genome shotgun (WGS) entry which is preliminary data.</text>
</comment>
<dbReference type="AlphaFoldDB" id="A0AA88VFZ2"/>
<feature type="non-terminal residue" evidence="1">
    <location>
        <position position="1"/>
    </location>
</feature>
<evidence type="ECO:0000313" key="1">
    <source>
        <dbReference type="EMBL" id="KAK3007597.1"/>
    </source>
</evidence>
<reference evidence="1" key="1">
    <citation type="submission" date="2022-12" db="EMBL/GenBank/DDBJ databases">
        <title>Draft genome assemblies for two species of Escallonia (Escalloniales).</title>
        <authorList>
            <person name="Chanderbali A."/>
            <person name="Dervinis C."/>
            <person name="Anghel I."/>
            <person name="Soltis D."/>
            <person name="Soltis P."/>
            <person name="Zapata F."/>
        </authorList>
    </citation>
    <scope>NUCLEOTIDE SEQUENCE</scope>
    <source>
        <strain evidence="1">UCBG64.0493</strain>
        <tissue evidence="1">Leaf</tissue>
    </source>
</reference>
<organism evidence="1 2">
    <name type="scientific">Escallonia herrerae</name>
    <dbReference type="NCBI Taxonomy" id="1293975"/>
    <lineage>
        <taxon>Eukaryota</taxon>
        <taxon>Viridiplantae</taxon>
        <taxon>Streptophyta</taxon>
        <taxon>Embryophyta</taxon>
        <taxon>Tracheophyta</taxon>
        <taxon>Spermatophyta</taxon>
        <taxon>Magnoliopsida</taxon>
        <taxon>eudicotyledons</taxon>
        <taxon>Gunneridae</taxon>
        <taxon>Pentapetalae</taxon>
        <taxon>asterids</taxon>
        <taxon>campanulids</taxon>
        <taxon>Escalloniales</taxon>
        <taxon>Escalloniaceae</taxon>
        <taxon>Escallonia</taxon>
    </lineage>
</organism>